<evidence type="ECO:0000256" key="7">
    <source>
        <dbReference type="ARBA" id="ARBA00022519"/>
    </source>
</evidence>
<dbReference type="GO" id="GO:0004519">
    <property type="term" value="F:endonuclease activity"/>
    <property type="evidence" value="ECO:0007669"/>
    <property type="project" value="UniProtKB-KW"/>
</dbReference>
<keyword evidence="5" id="KW-1003">Cell membrane</keyword>
<evidence type="ECO:0000256" key="11">
    <source>
        <dbReference type="ARBA" id="ARBA00022723"/>
    </source>
</evidence>
<feature type="domain" description="S1 motif" evidence="18">
    <location>
        <begin position="43"/>
        <end position="169"/>
    </location>
</feature>
<evidence type="ECO:0000256" key="9">
    <source>
        <dbReference type="ARBA" id="ARBA00022694"/>
    </source>
</evidence>
<gene>
    <name evidence="19" type="ORF">ABLO99_05235</name>
</gene>
<dbReference type="PANTHER" id="PTHR30001:SF1">
    <property type="entry name" value="RIBONUCLEASE E_G-LIKE PROTEIN, CHLOROPLASTIC"/>
    <property type="match status" value="1"/>
</dbReference>
<dbReference type="PANTHER" id="PTHR30001">
    <property type="entry name" value="RIBONUCLEASE"/>
    <property type="match status" value="1"/>
</dbReference>
<dbReference type="InterPro" id="IPR012340">
    <property type="entry name" value="NA-bd_OB-fold"/>
</dbReference>
<evidence type="ECO:0000256" key="8">
    <source>
        <dbReference type="ARBA" id="ARBA00022552"/>
    </source>
</evidence>
<keyword evidence="17" id="KW-0472">Membrane</keyword>
<keyword evidence="14" id="KW-0378">Hydrolase</keyword>
<keyword evidence="10" id="KW-0540">Nuclease</keyword>
<comment type="subcellular location">
    <subcellularLocation>
        <location evidence="2">Cytoplasm</location>
    </subcellularLocation>
</comment>
<keyword evidence="13" id="KW-0255">Endonuclease</keyword>
<keyword evidence="16" id="KW-0694">RNA-binding</keyword>
<evidence type="ECO:0000256" key="16">
    <source>
        <dbReference type="ARBA" id="ARBA00022884"/>
    </source>
</evidence>
<dbReference type="RefSeq" id="WP_349967084.1">
    <property type="nucleotide sequence ID" value="NZ_CP157942.1"/>
</dbReference>
<evidence type="ECO:0000256" key="4">
    <source>
        <dbReference type="ARBA" id="ARBA00017719"/>
    </source>
</evidence>
<evidence type="ECO:0000256" key="5">
    <source>
        <dbReference type="ARBA" id="ARBA00022475"/>
    </source>
</evidence>
<keyword evidence="15" id="KW-0460">Magnesium</keyword>
<dbReference type="AlphaFoldDB" id="A0AAU7Q0M0"/>
<protein>
    <recommendedName>
        <fullName evidence="4">Ribonuclease G</fullName>
    </recommendedName>
</protein>
<comment type="cofactor">
    <cofactor evidence="1">
        <name>Mg(2+)</name>
        <dbReference type="ChEBI" id="CHEBI:18420"/>
    </cofactor>
</comment>
<evidence type="ECO:0000256" key="3">
    <source>
        <dbReference type="ARBA" id="ARBA00005663"/>
    </source>
</evidence>
<dbReference type="CDD" id="cd04453">
    <property type="entry name" value="S1_RNase_E"/>
    <property type="match status" value="1"/>
</dbReference>
<reference evidence="19" key="1">
    <citation type="submission" date="2024-06" db="EMBL/GenBank/DDBJ databases">
        <authorList>
            <person name="Dussert Y."/>
            <person name="Peccoud J."/>
            <person name="Pigeault R."/>
        </authorList>
    </citation>
    <scope>NUCLEOTIDE SEQUENCE</scope>
    <source>
        <strain evidence="19">WArc</strain>
    </source>
</reference>
<keyword evidence="8" id="KW-0698">rRNA processing</keyword>
<dbReference type="SUPFAM" id="SSF50249">
    <property type="entry name" value="Nucleic acid-binding proteins"/>
    <property type="match status" value="1"/>
</dbReference>
<keyword evidence="6" id="KW-0963">Cytoplasm</keyword>
<dbReference type="Pfam" id="PF10150">
    <property type="entry name" value="RNase_E_G"/>
    <property type="match status" value="1"/>
</dbReference>
<dbReference type="GO" id="GO:0016787">
    <property type="term" value="F:hydrolase activity"/>
    <property type="evidence" value="ECO:0007669"/>
    <property type="project" value="UniProtKB-KW"/>
</dbReference>
<dbReference type="Gene3D" id="3.40.1260.20">
    <property type="entry name" value="Ribonuclease E, catalytic domain"/>
    <property type="match status" value="1"/>
</dbReference>
<dbReference type="Pfam" id="PF20833">
    <property type="entry name" value="RNase_E_G_Thio"/>
    <property type="match status" value="1"/>
</dbReference>
<evidence type="ECO:0000256" key="15">
    <source>
        <dbReference type="ARBA" id="ARBA00022842"/>
    </source>
</evidence>
<dbReference type="GO" id="GO:0019843">
    <property type="term" value="F:rRNA binding"/>
    <property type="evidence" value="ECO:0007669"/>
    <property type="project" value="UniProtKB-KW"/>
</dbReference>
<dbReference type="InterPro" id="IPR019307">
    <property type="entry name" value="RNA-bd_AU-1/RNase_E/G"/>
</dbReference>
<evidence type="ECO:0000256" key="2">
    <source>
        <dbReference type="ARBA" id="ARBA00004496"/>
    </source>
</evidence>
<evidence type="ECO:0000256" key="1">
    <source>
        <dbReference type="ARBA" id="ARBA00001946"/>
    </source>
</evidence>
<keyword evidence="11" id="KW-0479">Metal-binding</keyword>
<comment type="similarity">
    <text evidence="3">Belongs to the RNase E/G family. RNase G subfamily.</text>
</comment>
<dbReference type="InterPro" id="IPR004659">
    <property type="entry name" value="RNase_E/G"/>
</dbReference>
<dbReference type="InterPro" id="IPR003029">
    <property type="entry name" value="S1_domain"/>
</dbReference>
<dbReference type="GO" id="GO:0004540">
    <property type="term" value="F:RNA nuclease activity"/>
    <property type="evidence" value="ECO:0007669"/>
    <property type="project" value="InterPro"/>
</dbReference>
<accession>A0AAU7Q0M0</accession>
<proteinExistence type="inferred from homology"/>
<sequence>MANDGKRLLLIESANCSNEVRIALLVNDKVVEFEQEFKEKRQLRGNIYVAYIKRIEPALQAVFIEYGKNKQGFLSFSEISLNYFNIPEKEKETIFEGCSNDNHTEETLANVSSDSTVSKSIGESGSNFVREIPLHKKYKLQDVISVNQKILVQLTKEERGNKGASFTTYITLVGRYCVFIPNSMSKGGVSRRIEDTNVRKQLKDILNSINLPKRSGLIVRTVGAGKSKKEIERDYDYLSSLWQDIQKNASSVNAPSLIYNEVDVIIRSVRDFCSNDIEIIVSGKEAFEAVRRYAKNALKGSKLCYRLYRGYVPIFTHYKVEDQISELYGNRVELPSGGSLVITLTEAFVSIDVNSGKMTGEDSIEETAYRTNMEAVLEISRQANLRGLSGLIVVDFIDMLKYQYCRAVESAIKQAFKDDKAKVQFSFINDFGLMVFSRQRIKPNIQEINTTECLHCKGIGRVKSNEVVVASILRNLQHIANKNQNKSFDLVARSAVIAHIFNNKRDVVSTIEKEFNITLDVSIDDSLDVNTFILKQGDDVNLNDYEPLQNSGYQIVNSSNKEADSSNKLLGNFWLTKWLSRLLSSNN</sequence>
<dbReference type="GO" id="GO:0005737">
    <property type="term" value="C:cytoplasm"/>
    <property type="evidence" value="ECO:0007669"/>
    <property type="project" value="UniProtKB-SubCell"/>
</dbReference>
<dbReference type="NCBIfam" id="TIGR00757">
    <property type="entry name" value="RNaseEG"/>
    <property type="match status" value="1"/>
</dbReference>
<evidence type="ECO:0000256" key="13">
    <source>
        <dbReference type="ARBA" id="ARBA00022759"/>
    </source>
</evidence>
<evidence type="ECO:0000256" key="6">
    <source>
        <dbReference type="ARBA" id="ARBA00022490"/>
    </source>
</evidence>
<evidence type="ECO:0000256" key="17">
    <source>
        <dbReference type="ARBA" id="ARBA00023136"/>
    </source>
</evidence>
<dbReference type="InterPro" id="IPR048583">
    <property type="entry name" value="RNase_E_G_thioredoxin-like"/>
</dbReference>
<organism evidence="19">
    <name type="scientific">Wolbachia endosymbiont of Armadillidium arcangelii</name>
    <dbReference type="NCBI Taxonomy" id="3158571"/>
    <lineage>
        <taxon>Bacteria</taxon>
        <taxon>Pseudomonadati</taxon>
        <taxon>Pseudomonadota</taxon>
        <taxon>Alphaproteobacteria</taxon>
        <taxon>Rickettsiales</taxon>
        <taxon>Anaplasmataceae</taxon>
        <taxon>Wolbachieae</taxon>
        <taxon>Wolbachia</taxon>
    </lineage>
</organism>
<dbReference type="EMBL" id="CP157942">
    <property type="protein sequence ID" value="XBS66653.1"/>
    <property type="molecule type" value="Genomic_DNA"/>
</dbReference>
<keyword evidence="12" id="KW-0699">rRNA-binding</keyword>
<dbReference type="GO" id="GO:0006364">
    <property type="term" value="P:rRNA processing"/>
    <property type="evidence" value="ECO:0007669"/>
    <property type="project" value="UniProtKB-KW"/>
</dbReference>
<keyword evidence="7" id="KW-0997">Cell inner membrane</keyword>
<evidence type="ECO:0000259" key="18">
    <source>
        <dbReference type="SMART" id="SM00316"/>
    </source>
</evidence>
<evidence type="ECO:0000256" key="14">
    <source>
        <dbReference type="ARBA" id="ARBA00022801"/>
    </source>
</evidence>
<evidence type="ECO:0000313" key="19">
    <source>
        <dbReference type="EMBL" id="XBS66653.1"/>
    </source>
</evidence>
<dbReference type="GO" id="GO:0008033">
    <property type="term" value="P:tRNA processing"/>
    <property type="evidence" value="ECO:0007669"/>
    <property type="project" value="UniProtKB-KW"/>
</dbReference>
<evidence type="ECO:0000256" key="12">
    <source>
        <dbReference type="ARBA" id="ARBA00022730"/>
    </source>
</evidence>
<dbReference type="SMART" id="SM00316">
    <property type="entry name" value="S1"/>
    <property type="match status" value="1"/>
</dbReference>
<dbReference type="GO" id="GO:0046872">
    <property type="term" value="F:metal ion binding"/>
    <property type="evidence" value="ECO:0007669"/>
    <property type="project" value="UniProtKB-KW"/>
</dbReference>
<keyword evidence="9" id="KW-0819">tRNA processing</keyword>
<evidence type="ECO:0000256" key="10">
    <source>
        <dbReference type="ARBA" id="ARBA00022722"/>
    </source>
</evidence>
<name>A0AAU7Q0M0_9RICK</name>
<dbReference type="Gene3D" id="2.40.50.140">
    <property type="entry name" value="Nucleic acid-binding proteins"/>
    <property type="match status" value="1"/>
</dbReference>